<keyword evidence="1" id="KW-1133">Transmembrane helix</keyword>
<comment type="caution">
    <text evidence="2">The sequence shown here is derived from an EMBL/GenBank/DDBJ whole genome shotgun (WGS) entry which is preliminary data.</text>
</comment>
<reference evidence="2 3" key="1">
    <citation type="submission" date="2019-01" db="EMBL/GenBank/DDBJ databases">
        <title>Sequencing the genomes of 1000 actinobacteria strains.</title>
        <authorList>
            <person name="Klenk H.-P."/>
        </authorList>
    </citation>
    <scope>NUCLEOTIDE SEQUENCE [LARGE SCALE GENOMIC DNA]</scope>
    <source>
        <strain evidence="2 3">DSM 43925</strain>
    </source>
</reference>
<evidence type="ECO:0000313" key="2">
    <source>
        <dbReference type="EMBL" id="RVX46132.1"/>
    </source>
</evidence>
<gene>
    <name evidence="2" type="ORF">EDD27_8984</name>
</gene>
<feature type="transmembrane region" description="Helical" evidence="1">
    <location>
        <begin position="41"/>
        <end position="68"/>
    </location>
</feature>
<name>A0A438MJM6_9ACTN</name>
<evidence type="ECO:0000313" key="3">
    <source>
        <dbReference type="Proteomes" id="UP000284824"/>
    </source>
</evidence>
<keyword evidence="1" id="KW-0472">Membrane</keyword>
<feature type="transmembrane region" description="Helical" evidence="1">
    <location>
        <begin position="9"/>
        <end position="29"/>
    </location>
</feature>
<sequence length="158" mass="16173">MPVAIIRCLALGLLGGAVVAAMMVILFGLSPRGDGFEHARLAALMLLVMGQILTVPIGLATGIVLGVTQPARTPGYVLGGITMVFGILVMMQGWATSDWADGRPSGIGDPDGESGLGALAALSGAFTVAIALIIFIVRSIPELSQSPTVRSRNAPPRP</sequence>
<evidence type="ECO:0000256" key="1">
    <source>
        <dbReference type="SAM" id="Phobius"/>
    </source>
</evidence>
<keyword evidence="1" id="KW-0812">Transmembrane</keyword>
<dbReference type="AlphaFoldDB" id="A0A438MJM6"/>
<organism evidence="2 3">
    <name type="scientific">Nonomuraea polychroma</name>
    <dbReference type="NCBI Taxonomy" id="46176"/>
    <lineage>
        <taxon>Bacteria</taxon>
        <taxon>Bacillati</taxon>
        <taxon>Actinomycetota</taxon>
        <taxon>Actinomycetes</taxon>
        <taxon>Streptosporangiales</taxon>
        <taxon>Streptosporangiaceae</taxon>
        <taxon>Nonomuraea</taxon>
    </lineage>
</organism>
<protein>
    <submittedName>
        <fullName evidence="2">Uncharacterized protein</fullName>
    </submittedName>
</protein>
<dbReference type="Proteomes" id="UP000284824">
    <property type="component" value="Unassembled WGS sequence"/>
</dbReference>
<dbReference type="EMBL" id="SAUN01000001">
    <property type="protein sequence ID" value="RVX46132.1"/>
    <property type="molecule type" value="Genomic_DNA"/>
</dbReference>
<feature type="transmembrane region" description="Helical" evidence="1">
    <location>
        <begin position="115"/>
        <end position="137"/>
    </location>
</feature>
<keyword evidence="3" id="KW-1185">Reference proteome</keyword>
<feature type="transmembrane region" description="Helical" evidence="1">
    <location>
        <begin position="75"/>
        <end position="95"/>
    </location>
</feature>
<proteinExistence type="predicted"/>
<accession>A0A438MJM6</accession>